<dbReference type="Proteomes" id="UP000440096">
    <property type="component" value="Unassembled WGS sequence"/>
</dbReference>
<comment type="caution">
    <text evidence="2">The sequence shown here is derived from an EMBL/GenBank/DDBJ whole genome shotgun (WGS) entry which is preliminary data.</text>
</comment>
<organism evidence="2 3">
    <name type="scientific">Amycolatopsis pithecellobii</name>
    <dbReference type="NCBI Taxonomy" id="664692"/>
    <lineage>
        <taxon>Bacteria</taxon>
        <taxon>Bacillati</taxon>
        <taxon>Actinomycetota</taxon>
        <taxon>Actinomycetes</taxon>
        <taxon>Pseudonocardiales</taxon>
        <taxon>Pseudonocardiaceae</taxon>
        <taxon>Amycolatopsis</taxon>
    </lineage>
</organism>
<dbReference type="EMBL" id="WMBA01000007">
    <property type="protein sequence ID" value="MTD53695.1"/>
    <property type="molecule type" value="Genomic_DNA"/>
</dbReference>
<dbReference type="InterPro" id="IPR050659">
    <property type="entry name" value="Peptidase_M24B"/>
</dbReference>
<dbReference type="InterPro" id="IPR029149">
    <property type="entry name" value="Creatin/AminoP/Spt16_N"/>
</dbReference>
<sequence>MTLTLNQNMVDNDWLPPFSLEEYERRFALVRAGMKENGLDALVIYGAHAFAGRDLGQINAVYLSNYAAFIQTYVVVPLHDEPTVFVPIAQHIPNAKDLSCLTDIRNAGGTRCEFGVSARLKEVGLERGKIGIVGPLNASWWTMSLPVEARDHFAEALPEAGFRVVTELYEQWRLIKSAEELEHQRRGASINDAAQEAIIQATKPGVSHHELSEAGYATAQKLRGNTAYIHLSSTSMTSPAMTYPDPYPTHKKVGRDEVVLSEHSVGFGGYYGKLMTTWFTGEPTKEYRALFDAAAELYRTALAELKPGMTNADADRLMEPLAKAGYTVPFPLVSGWSAYNSPPMAGWPSSVDEAIRNRTVPTTFEPGMAVRISVNPHTQDRRRALWVASACVFTETGLESLHEYDPATLRIVPDA</sequence>
<protein>
    <submittedName>
        <fullName evidence="2">M24 family metallopeptidase</fullName>
    </submittedName>
</protein>
<evidence type="ECO:0000259" key="1">
    <source>
        <dbReference type="Pfam" id="PF00557"/>
    </source>
</evidence>
<dbReference type="SUPFAM" id="SSF53092">
    <property type="entry name" value="Creatinase/prolidase N-terminal domain"/>
    <property type="match status" value="1"/>
</dbReference>
<reference evidence="2 3" key="1">
    <citation type="submission" date="2019-11" db="EMBL/GenBank/DDBJ databases">
        <title>Draft genome of Amycolatopsis RM579.</title>
        <authorList>
            <person name="Duangmal K."/>
            <person name="Mingma R."/>
        </authorList>
    </citation>
    <scope>NUCLEOTIDE SEQUENCE [LARGE SCALE GENOMIC DNA]</scope>
    <source>
        <strain evidence="2 3">RM579</strain>
    </source>
</reference>
<dbReference type="PANTHER" id="PTHR46112:SF2">
    <property type="entry name" value="XAA-PRO AMINOPEPTIDASE P-RELATED"/>
    <property type="match status" value="1"/>
</dbReference>
<dbReference type="InterPro" id="IPR000994">
    <property type="entry name" value="Pept_M24"/>
</dbReference>
<keyword evidence="3" id="KW-1185">Reference proteome</keyword>
<evidence type="ECO:0000313" key="3">
    <source>
        <dbReference type="Proteomes" id="UP000440096"/>
    </source>
</evidence>
<dbReference type="RefSeq" id="WP_154755936.1">
    <property type="nucleotide sequence ID" value="NZ_WMBA01000007.1"/>
</dbReference>
<dbReference type="OrthoDB" id="9803194at2"/>
<dbReference type="Gene3D" id="3.40.350.10">
    <property type="entry name" value="Creatinase/prolidase N-terminal domain"/>
    <property type="match status" value="1"/>
</dbReference>
<proteinExistence type="predicted"/>
<dbReference type="CDD" id="cd01066">
    <property type="entry name" value="APP_MetAP"/>
    <property type="match status" value="1"/>
</dbReference>
<evidence type="ECO:0000313" key="2">
    <source>
        <dbReference type="EMBL" id="MTD53695.1"/>
    </source>
</evidence>
<dbReference type="InterPro" id="IPR036005">
    <property type="entry name" value="Creatinase/aminopeptidase-like"/>
</dbReference>
<gene>
    <name evidence="2" type="ORF">GKO32_06805</name>
</gene>
<accession>A0A6N7YL95</accession>
<feature type="domain" description="Peptidase M24" evidence="1">
    <location>
        <begin position="184"/>
        <end position="373"/>
    </location>
</feature>
<dbReference type="Gene3D" id="3.90.230.10">
    <property type="entry name" value="Creatinase/methionine aminopeptidase superfamily"/>
    <property type="match status" value="1"/>
</dbReference>
<dbReference type="SUPFAM" id="SSF55920">
    <property type="entry name" value="Creatinase/aminopeptidase"/>
    <property type="match status" value="1"/>
</dbReference>
<dbReference type="Pfam" id="PF00557">
    <property type="entry name" value="Peptidase_M24"/>
    <property type="match status" value="1"/>
</dbReference>
<dbReference type="PANTHER" id="PTHR46112">
    <property type="entry name" value="AMINOPEPTIDASE"/>
    <property type="match status" value="1"/>
</dbReference>
<dbReference type="AlphaFoldDB" id="A0A6N7YL95"/>
<name>A0A6N7YL95_9PSEU</name>